<evidence type="ECO:0000313" key="2">
    <source>
        <dbReference type="EMBL" id="KAJ4431473.1"/>
    </source>
</evidence>
<evidence type="ECO:0000256" key="1">
    <source>
        <dbReference type="SAM" id="MobiDB-lite"/>
    </source>
</evidence>
<gene>
    <name evidence="2" type="ORF">ANN_20071</name>
</gene>
<dbReference type="EMBL" id="JAJSOF020000031">
    <property type="protein sequence ID" value="KAJ4431473.1"/>
    <property type="molecule type" value="Genomic_DNA"/>
</dbReference>
<comment type="caution">
    <text evidence="2">The sequence shown here is derived from an EMBL/GenBank/DDBJ whole genome shotgun (WGS) entry which is preliminary data.</text>
</comment>
<keyword evidence="3" id="KW-1185">Reference proteome</keyword>
<accession>A0ABQ8SBM9</accession>
<reference evidence="2 3" key="1">
    <citation type="journal article" date="2022" name="Allergy">
        <title>Genome assembly and annotation of Periplaneta americana reveal a comprehensive cockroach allergen profile.</title>
        <authorList>
            <person name="Wang L."/>
            <person name="Xiong Q."/>
            <person name="Saelim N."/>
            <person name="Wang L."/>
            <person name="Nong W."/>
            <person name="Wan A.T."/>
            <person name="Shi M."/>
            <person name="Liu X."/>
            <person name="Cao Q."/>
            <person name="Hui J.H.L."/>
            <person name="Sookrung N."/>
            <person name="Leung T.F."/>
            <person name="Tungtrongchitr A."/>
            <person name="Tsui S.K.W."/>
        </authorList>
    </citation>
    <scope>NUCLEOTIDE SEQUENCE [LARGE SCALE GENOMIC DNA]</scope>
    <source>
        <strain evidence="2">PWHHKU_190912</strain>
    </source>
</reference>
<feature type="compositionally biased region" description="Acidic residues" evidence="1">
    <location>
        <begin position="59"/>
        <end position="72"/>
    </location>
</feature>
<dbReference type="Proteomes" id="UP001148838">
    <property type="component" value="Unassembled WGS sequence"/>
</dbReference>
<proteinExistence type="predicted"/>
<name>A0ABQ8SBM9_PERAM</name>
<evidence type="ECO:0000313" key="3">
    <source>
        <dbReference type="Proteomes" id="UP001148838"/>
    </source>
</evidence>
<sequence length="285" mass="31124">MADLRDGGNEPPDSLKAIKVVTIVRITDSDVIFIIGIKDSRERDDDSDALRCADVCNEDLEDEELEVDDEEDERTRPSEDEQGLYNRHEYLHCAVEDSGGARRSTSPSAERDDCSVTDTEEAVVAASPPVVPKPLPHPGVTLGGLHQPAGAGGPPCWGFPHGLATQFAWMPVYRSASPTKDIVEKIARIVPNWPEINSCNNQYHSDTALELKLLCGKHYGKIIEVIDALDSTDSSAVAAVKSLPSEQLLEDILFIDSNFKIVSKSIILLESPKVQLSETLDNYSG</sequence>
<feature type="region of interest" description="Disordered" evidence="1">
    <location>
        <begin position="97"/>
        <end position="116"/>
    </location>
</feature>
<protein>
    <submittedName>
        <fullName evidence="2">Uncharacterized protein</fullName>
    </submittedName>
</protein>
<feature type="region of interest" description="Disordered" evidence="1">
    <location>
        <begin position="59"/>
        <end position="82"/>
    </location>
</feature>
<organism evidence="2 3">
    <name type="scientific">Periplaneta americana</name>
    <name type="common">American cockroach</name>
    <name type="synonym">Blatta americana</name>
    <dbReference type="NCBI Taxonomy" id="6978"/>
    <lineage>
        <taxon>Eukaryota</taxon>
        <taxon>Metazoa</taxon>
        <taxon>Ecdysozoa</taxon>
        <taxon>Arthropoda</taxon>
        <taxon>Hexapoda</taxon>
        <taxon>Insecta</taxon>
        <taxon>Pterygota</taxon>
        <taxon>Neoptera</taxon>
        <taxon>Polyneoptera</taxon>
        <taxon>Dictyoptera</taxon>
        <taxon>Blattodea</taxon>
        <taxon>Blattoidea</taxon>
        <taxon>Blattidae</taxon>
        <taxon>Blattinae</taxon>
        <taxon>Periplaneta</taxon>
    </lineage>
</organism>